<dbReference type="EMBL" id="ADVR01000042">
    <property type="protein sequence ID" value="EFO80700.1"/>
    <property type="molecule type" value="Genomic_DNA"/>
</dbReference>
<dbReference type="CDD" id="cd00060">
    <property type="entry name" value="FHA"/>
    <property type="match status" value="1"/>
</dbReference>
<dbReference type="eggNOG" id="COG1716">
    <property type="taxonomic scope" value="Bacteria"/>
</dbReference>
<evidence type="ECO:0000256" key="1">
    <source>
        <dbReference type="ARBA" id="ARBA00023125"/>
    </source>
</evidence>
<proteinExistence type="predicted"/>
<feature type="DNA-binding region" description="OmpR/PhoB-type" evidence="2">
    <location>
        <begin position="120"/>
        <end position="222"/>
    </location>
</feature>
<keyword evidence="6" id="KW-1185">Reference proteome</keyword>
<evidence type="ECO:0000259" key="4">
    <source>
        <dbReference type="PROSITE" id="PS51755"/>
    </source>
</evidence>
<dbReference type="PANTHER" id="PTHR23308">
    <property type="entry name" value="NUCLEAR INHIBITOR OF PROTEIN PHOSPHATASE-1"/>
    <property type="match status" value="1"/>
</dbReference>
<dbReference type="InterPro" id="IPR000253">
    <property type="entry name" value="FHA_dom"/>
</dbReference>
<feature type="domain" description="FHA" evidence="3">
    <location>
        <begin position="37"/>
        <end position="86"/>
    </location>
</feature>
<evidence type="ECO:0000256" key="2">
    <source>
        <dbReference type="PROSITE-ProRule" id="PRU01091"/>
    </source>
</evidence>
<evidence type="ECO:0000313" key="6">
    <source>
        <dbReference type="Proteomes" id="UP000054010"/>
    </source>
</evidence>
<dbReference type="Gene3D" id="1.10.10.10">
    <property type="entry name" value="Winged helix-like DNA-binding domain superfamily/Winged helix DNA-binding domain"/>
    <property type="match status" value="1"/>
</dbReference>
<dbReference type="CDD" id="cd00383">
    <property type="entry name" value="trans_reg_C"/>
    <property type="match status" value="1"/>
</dbReference>
<evidence type="ECO:0000313" key="5">
    <source>
        <dbReference type="EMBL" id="EFO80700.1"/>
    </source>
</evidence>
<dbReference type="GO" id="GO:0000160">
    <property type="term" value="P:phosphorelay signal transduction system"/>
    <property type="evidence" value="ECO:0007669"/>
    <property type="project" value="InterPro"/>
</dbReference>
<organism evidence="5 6">
    <name type="scientific">Oscillochloris trichoides DG-6</name>
    <dbReference type="NCBI Taxonomy" id="765420"/>
    <lineage>
        <taxon>Bacteria</taxon>
        <taxon>Bacillati</taxon>
        <taxon>Chloroflexota</taxon>
        <taxon>Chloroflexia</taxon>
        <taxon>Chloroflexales</taxon>
        <taxon>Chloroflexineae</taxon>
        <taxon>Oscillochloridaceae</taxon>
        <taxon>Oscillochloris</taxon>
    </lineage>
</organism>
<accession>E1IDJ2</accession>
<dbReference type="HOGENOM" id="CLU_108925_0_0_0"/>
<feature type="domain" description="OmpR/PhoB-type" evidence="4">
    <location>
        <begin position="120"/>
        <end position="222"/>
    </location>
</feature>
<dbReference type="InterPro" id="IPR036388">
    <property type="entry name" value="WH-like_DNA-bd_sf"/>
</dbReference>
<dbReference type="InterPro" id="IPR016032">
    <property type="entry name" value="Sig_transdc_resp-reg_C-effctor"/>
</dbReference>
<dbReference type="InterPro" id="IPR050923">
    <property type="entry name" value="Cell_Proc_Reg/RNA_Proc"/>
</dbReference>
<reference evidence="5 6" key="1">
    <citation type="journal article" date="2011" name="J. Bacteriol.">
        <title>Draft genome sequence of the anoxygenic filamentous phototrophic bacterium Oscillochloris trichoides subsp. DG-6.</title>
        <authorList>
            <person name="Kuznetsov B.B."/>
            <person name="Ivanovsky R.N."/>
            <person name="Keppen O.I."/>
            <person name="Sukhacheva M.V."/>
            <person name="Bumazhkin B.K."/>
            <person name="Patutina E.O."/>
            <person name="Beletsky A.V."/>
            <person name="Mardanov A.V."/>
            <person name="Baslerov R.V."/>
            <person name="Panteleeva A.N."/>
            <person name="Kolganova T.V."/>
            <person name="Ravin N.V."/>
            <person name="Skryabin K.G."/>
        </authorList>
    </citation>
    <scope>NUCLEOTIDE SEQUENCE [LARGE SCALE GENOMIC DNA]</scope>
    <source>
        <strain evidence="5 6">DG-6</strain>
    </source>
</reference>
<dbReference type="InterPro" id="IPR008984">
    <property type="entry name" value="SMAD_FHA_dom_sf"/>
</dbReference>
<dbReference type="SMART" id="SM00240">
    <property type="entry name" value="FHA"/>
    <property type="match status" value="1"/>
</dbReference>
<dbReference type="GO" id="GO:0006355">
    <property type="term" value="P:regulation of DNA-templated transcription"/>
    <property type="evidence" value="ECO:0007669"/>
    <property type="project" value="InterPro"/>
</dbReference>
<gene>
    <name evidence="5" type="ORF">OSCT_1393</name>
</gene>
<dbReference type="STRING" id="765420.OSCT_1393"/>
<name>E1IDJ2_9CHLR</name>
<dbReference type="Pfam" id="PF00498">
    <property type="entry name" value="FHA"/>
    <property type="match status" value="1"/>
</dbReference>
<dbReference type="GO" id="GO:0003677">
    <property type="term" value="F:DNA binding"/>
    <property type="evidence" value="ECO:0007669"/>
    <property type="project" value="UniProtKB-UniRule"/>
</dbReference>
<dbReference type="PROSITE" id="PS51755">
    <property type="entry name" value="OMPR_PHOB"/>
    <property type="match status" value="1"/>
</dbReference>
<dbReference type="SUPFAM" id="SSF46894">
    <property type="entry name" value="C-terminal effector domain of the bipartite response regulators"/>
    <property type="match status" value="1"/>
</dbReference>
<keyword evidence="1 2" id="KW-0238">DNA-binding</keyword>
<dbReference type="Pfam" id="PF00486">
    <property type="entry name" value="Trans_reg_C"/>
    <property type="match status" value="1"/>
</dbReference>
<protein>
    <submittedName>
        <fullName evidence="5">Transcriptional regulator domain-containing protein</fullName>
    </submittedName>
</protein>
<dbReference type="SMART" id="SM00862">
    <property type="entry name" value="Trans_reg_C"/>
    <property type="match status" value="1"/>
</dbReference>
<dbReference type="AlphaFoldDB" id="E1IDJ2"/>
<dbReference type="SUPFAM" id="SSF49879">
    <property type="entry name" value="SMAD/FHA domain"/>
    <property type="match status" value="1"/>
</dbReference>
<comment type="caution">
    <text evidence="5">The sequence shown here is derived from an EMBL/GenBank/DDBJ whole genome shotgun (WGS) entry which is preliminary data.</text>
</comment>
<dbReference type="Gene3D" id="2.60.200.20">
    <property type="match status" value="1"/>
</dbReference>
<dbReference type="InterPro" id="IPR001867">
    <property type="entry name" value="OmpR/PhoB-type_DNA-bd"/>
</dbReference>
<evidence type="ECO:0000259" key="3">
    <source>
        <dbReference type="PROSITE" id="PS50006"/>
    </source>
</evidence>
<sequence>MYAMVEVCQMLSAPAPKLIIKRQDGQYRELEWDRETITVGRDSSNDIVIDHPLASRRHARFVREGEGFTLLDLESTNGTFINGERLTGSQELRNQDQVIIADTVITFQDPEATVKGSLPPELLRAVREELRVDGRTKQVFIRGQVLEPSLTVKEFQLLELLYTRRGQVISKDEIAREVWDYEVFDYNAIDALVYRLRQRIEPDPTAPRYLVTQRGFGYKLITSPDSADLKS</sequence>
<dbReference type="PROSITE" id="PS50006">
    <property type="entry name" value="FHA_DOMAIN"/>
    <property type="match status" value="1"/>
</dbReference>
<dbReference type="eggNOG" id="COG0745">
    <property type="taxonomic scope" value="Bacteria"/>
</dbReference>
<dbReference type="Proteomes" id="UP000054010">
    <property type="component" value="Unassembled WGS sequence"/>
</dbReference>